<dbReference type="GO" id="GO:0050566">
    <property type="term" value="F:asparaginyl-tRNA synthase (glutamine-hydrolyzing) activity"/>
    <property type="evidence" value="ECO:0007669"/>
    <property type="project" value="RHEA"/>
</dbReference>
<comment type="similarity">
    <text evidence="1 10">Belongs to the GatB/GatE family. GatB subfamily.</text>
</comment>
<dbReference type="InterPro" id="IPR003789">
    <property type="entry name" value="Asn/Gln_tRNA_amidoTrase-B-like"/>
</dbReference>
<dbReference type="PANTHER" id="PTHR11659">
    <property type="entry name" value="GLUTAMYL-TRNA GLN AMIDOTRANSFERASE SUBUNIT B MITOCHONDRIAL AND PROKARYOTIC PET112-RELATED"/>
    <property type="match status" value="1"/>
</dbReference>
<evidence type="ECO:0000259" key="11">
    <source>
        <dbReference type="SMART" id="SM00845"/>
    </source>
</evidence>
<evidence type="ECO:0000256" key="8">
    <source>
        <dbReference type="ARBA" id="ARBA00047380"/>
    </source>
</evidence>
<evidence type="ECO:0000256" key="1">
    <source>
        <dbReference type="ARBA" id="ARBA00005306"/>
    </source>
</evidence>
<evidence type="ECO:0000256" key="6">
    <source>
        <dbReference type="ARBA" id="ARBA00022917"/>
    </source>
</evidence>
<evidence type="ECO:0000256" key="4">
    <source>
        <dbReference type="ARBA" id="ARBA00022741"/>
    </source>
</evidence>
<evidence type="ECO:0000256" key="3">
    <source>
        <dbReference type="ARBA" id="ARBA00022598"/>
    </source>
</evidence>
<accession>A0A1F5TED4</accession>
<feature type="domain" description="Asn/Gln amidotransferase" evidence="11">
    <location>
        <begin position="363"/>
        <end position="508"/>
    </location>
</feature>
<dbReference type="HAMAP" id="MF_00121">
    <property type="entry name" value="GatB"/>
    <property type="match status" value="1"/>
</dbReference>
<evidence type="ECO:0000256" key="10">
    <source>
        <dbReference type="HAMAP-Rule" id="MF_00121"/>
    </source>
</evidence>
<organism evidence="12 13">
    <name type="scientific">Candidatus Falkowbacteria bacterium RIFOXYC2_FULL_48_21</name>
    <dbReference type="NCBI Taxonomy" id="1798005"/>
    <lineage>
        <taxon>Bacteria</taxon>
        <taxon>Candidatus Falkowiibacteriota</taxon>
    </lineage>
</organism>
<dbReference type="GO" id="GO:0050567">
    <property type="term" value="F:glutaminyl-tRNA synthase (glutamine-hydrolyzing) activity"/>
    <property type="evidence" value="ECO:0007669"/>
    <property type="project" value="UniProtKB-UniRule"/>
</dbReference>
<comment type="catalytic activity">
    <reaction evidence="8 10">
        <text>L-aspartyl-tRNA(Asn) + L-glutamine + ATP + H2O = L-asparaginyl-tRNA(Asn) + L-glutamate + ADP + phosphate + 2 H(+)</text>
        <dbReference type="Rhea" id="RHEA:14513"/>
        <dbReference type="Rhea" id="RHEA-COMP:9674"/>
        <dbReference type="Rhea" id="RHEA-COMP:9677"/>
        <dbReference type="ChEBI" id="CHEBI:15377"/>
        <dbReference type="ChEBI" id="CHEBI:15378"/>
        <dbReference type="ChEBI" id="CHEBI:29985"/>
        <dbReference type="ChEBI" id="CHEBI:30616"/>
        <dbReference type="ChEBI" id="CHEBI:43474"/>
        <dbReference type="ChEBI" id="CHEBI:58359"/>
        <dbReference type="ChEBI" id="CHEBI:78515"/>
        <dbReference type="ChEBI" id="CHEBI:78516"/>
        <dbReference type="ChEBI" id="CHEBI:456216"/>
    </reaction>
</comment>
<comment type="caution">
    <text evidence="12">The sequence shown here is derived from an EMBL/GenBank/DDBJ whole genome shotgun (WGS) entry which is preliminary data.</text>
</comment>
<dbReference type="NCBIfam" id="NF004014">
    <property type="entry name" value="PRK05477.1-4"/>
    <property type="match status" value="1"/>
</dbReference>
<dbReference type="NCBIfam" id="TIGR00133">
    <property type="entry name" value="gatB"/>
    <property type="match status" value="1"/>
</dbReference>
<dbReference type="InterPro" id="IPR018027">
    <property type="entry name" value="Asn/Gln_amidotransferase"/>
</dbReference>
<dbReference type="SUPFAM" id="SSF55931">
    <property type="entry name" value="Glutamine synthetase/guanido kinase"/>
    <property type="match status" value="1"/>
</dbReference>
<keyword evidence="4 10" id="KW-0547">Nucleotide-binding</keyword>
<dbReference type="SMART" id="SM00845">
    <property type="entry name" value="GatB_Yqey"/>
    <property type="match status" value="1"/>
</dbReference>
<evidence type="ECO:0000256" key="9">
    <source>
        <dbReference type="ARBA" id="ARBA00047913"/>
    </source>
</evidence>
<dbReference type="EC" id="6.3.5.-" evidence="10"/>
<dbReference type="Proteomes" id="UP000178656">
    <property type="component" value="Unassembled WGS sequence"/>
</dbReference>
<comment type="subunit">
    <text evidence="2 10">Heterotrimer of A, B and C subunits.</text>
</comment>
<proteinExistence type="inferred from homology"/>
<protein>
    <recommendedName>
        <fullName evidence="10">Aspartyl/glutamyl-tRNA(Asn/Gln) amidotransferase subunit B</fullName>
        <shortName evidence="10">Asp/Glu-ADT subunit B</shortName>
        <ecNumber evidence="10">6.3.5.-</ecNumber>
    </recommendedName>
</protein>
<dbReference type="AlphaFoldDB" id="A0A1F5TED4"/>
<evidence type="ECO:0000313" key="13">
    <source>
        <dbReference type="Proteomes" id="UP000178656"/>
    </source>
</evidence>
<evidence type="ECO:0000313" key="12">
    <source>
        <dbReference type="EMBL" id="OGF37310.1"/>
    </source>
</evidence>
<dbReference type="InterPro" id="IPR014746">
    <property type="entry name" value="Gln_synth/guanido_kin_cat_dom"/>
</dbReference>
<evidence type="ECO:0000256" key="2">
    <source>
        <dbReference type="ARBA" id="ARBA00011123"/>
    </source>
</evidence>
<dbReference type="NCBIfam" id="NF004012">
    <property type="entry name" value="PRK05477.1-2"/>
    <property type="match status" value="1"/>
</dbReference>
<dbReference type="InterPro" id="IPR006075">
    <property type="entry name" value="Asn/Gln-tRNA_Trfase_suB/E_cat"/>
</dbReference>
<sequence length="509" mass="57475">MRLETIIGLEFHVQLKTKSKMFCACLNDSNADEPNKNVCPICLGHPGTLPVVNAEAVNMAMRAALAVNCKINAFTKFDRKNYFYPDLPKGYQISQFDKPLAEHGWLAINFGARDGLAARLDDDKQMKRIGIVRLHMEEDSAKSIHTPEASLIDFNRGGTPLIEIVTGPNMASPQEAKTFGQELQLIMRYLDISDANMEKGELRCDANISLRPEGDQNLYPKTEIKNINSFRALERALAFEIERQTVLWQEGKPPTTQETRGWNDGKQETFSQRSKEEAHDYRYFPEPDLPPLTFTEKQIEQTRALLHELPQAKRQRFMAMYGFSGDETKILTETRELAGYAEQVISELKNWLATVDTSGTEEEIWERNKKKVIKLTAGWLVNKFLPLLAEKNIPLMANKVTPENFAEFITLVYQNKINSAAAQIILNEMIVSGADPSHVMDDKDLGQMGADDDLGAVIKKVIAENPNQAVEYRAGKEPLIKYFIGAVMKETKGKADPKVAEDLLREHLK</sequence>
<dbReference type="FunFam" id="1.10.10.410:FF:000001">
    <property type="entry name" value="Aspartyl/glutamyl-tRNA(Asn/Gln) amidotransferase subunit B"/>
    <property type="match status" value="1"/>
</dbReference>
<dbReference type="Gene3D" id="1.10.10.410">
    <property type="match status" value="1"/>
</dbReference>
<evidence type="ECO:0000256" key="5">
    <source>
        <dbReference type="ARBA" id="ARBA00022840"/>
    </source>
</evidence>
<dbReference type="Pfam" id="PF02934">
    <property type="entry name" value="GatB_N"/>
    <property type="match status" value="1"/>
</dbReference>
<dbReference type="PANTHER" id="PTHR11659:SF0">
    <property type="entry name" value="GLUTAMYL-TRNA(GLN) AMIDOTRANSFERASE SUBUNIT B, MITOCHONDRIAL"/>
    <property type="match status" value="1"/>
</dbReference>
<reference evidence="12 13" key="1">
    <citation type="journal article" date="2016" name="Nat. Commun.">
        <title>Thousands of microbial genomes shed light on interconnected biogeochemical processes in an aquifer system.</title>
        <authorList>
            <person name="Anantharaman K."/>
            <person name="Brown C.T."/>
            <person name="Hug L.A."/>
            <person name="Sharon I."/>
            <person name="Castelle C.J."/>
            <person name="Probst A.J."/>
            <person name="Thomas B.C."/>
            <person name="Singh A."/>
            <person name="Wilkins M.J."/>
            <person name="Karaoz U."/>
            <person name="Brodie E.L."/>
            <person name="Williams K.H."/>
            <person name="Hubbard S.S."/>
            <person name="Banfield J.F."/>
        </authorList>
    </citation>
    <scope>NUCLEOTIDE SEQUENCE [LARGE SCALE GENOMIC DNA]</scope>
</reference>
<dbReference type="GO" id="GO:0070681">
    <property type="term" value="P:glutaminyl-tRNAGln biosynthesis via transamidation"/>
    <property type="evidence" value="ECO:0007669"/>
    <property type="project" value="TreeGrafter"/>
</dbReference>
<comment type="function">
    <text evidence="7 10">Allows the formation of correctly charged Asn-tRNA(Asn) or Gln-tRNA(Gln) through the transamidation of misacylated Asp-tRNA(Asn) or Glu-tRNA(Gln) in organisms which lack either or both of asparaginyl-tRNA or glutaminyl-tRNA synthetases. The reaction takes place in the presence of glutamine and ATP through an activated phospho-Asp-tRNA(Asn) or phospho-Glu-tRNA(Gln).</text>
</comment>
<name>A0A1F5TED4_9BACT</name>
<dbReference type="InterPro" id="IPR017959">
    <property type="entry name" value="Asn/Gln-tRNA_amidoTrfase_suB/E"/>
</dbReference>
<gene>
    <name evidence="10" type="primary">gatB</name>
    <name evidence="12" type="ORF">A2482_04785</name>
</gene>
<evidence type="ECO:0000256" key="7">
    <source>
        <dbReference type="ARBA" id="ARBA00024799"/>
    </source>
</evidence>
<dbReference type="InterPro" id="IPR023168">
    <property type="entry name" value="GatB_Yqey_C_2"/>
</dbReference>
<dbReference type="EMBL" id="MFGM01000023">
    <property type="protein sequence ID" value="OGF37310.1"/>
    <property type="molecule type" value="Genomic_DNA"/>
</dbReference>
<dbReference type="Pfam" id="PF02637">
    <property type="entry name" value="GatB_Yqey"/>
    <property type="match status" value="1"/>
</dbReference>
<keyword evidence="3 10" id="KW-0436">Ligase</keyword>
<dbReference type="InterPro" id="IPR004413">
    <property type="entry name" value="GatB"/>
</dbReference>
<dbReference type="PROSITE" id="PS01234">
    <property type="entry name" value="GATB"/>
    <property type="match status" value="1"/>
</dbReference>
<keyword evidence="5 10" id="KW-0067">ATP-binding</keyword>
<comment type="catalytic activity">
    <reaction evidence="9 10">
        <text>L-glutamyl-tRNA(Gln) + L-glutamine + ATP + H2O = L-glutaminyl-tRNA(Gln) + L-glutamate + ADP + phosphate + H(+)</text>
        <dbReference type="Rhea" id="RHEA:17521"/>
        <dbReference type="Rhea" id="RHEA-COMP:9681"/>
        <dbReference type="Rhea" id="RHEA-COMP:9684"/>
        <dbReference type="ChEBI" id="CHEBI:15377"/>
        <dbReference type="ChEBI" id="CHEBI:15378"/>
        <dbReference type="ChEBI" id="CHEBI:29985"/>
        <dbReference type="ChEBI" id="CHEBI:30616"/>
        <dbReference type="ChEBI" id="CHEBI:43474"/>
        <dbReference type="ChEBI" id="CHEBI:58359"/>
        <dbReference type="ChEBI" id="CHEBI:78520"/>
        <dbReference type="ChEBI" id="CHEBI:78521"/>
        <dbReference type="ChEBI" id="CHEBI:456216"/>
    </reaction>
</comment>
<dbReference type="GO" id="GO:0006412">
    <property type="term" value="P:translation"/>
    <property type="evidence" value="ECO:0007669"/>
    <property type="project" value="UniProtKB-UniRule"/>
</dbReference>
<dbReference type="SUPFAM" id="SSF89095">
    <property type="entry name" value="GatB/YqeY motif"/>
    <property type="match status" value="1"/>
</dbReference>
<keyword evidence="6 10" id="KW-0648">Protein biosynthesis</keyword>
<dbReference type="GO" id="GO:0005524">
    <property type="term" value="F:ATP binding"/>
    <property type="evidence" value="ECO:0007669"/>
    <property type="project" value="UniProtKB-KW"/>
</dbReference>
<dbReference type="InterPro" id="IPR017958">
    <property type="entry name" value="Gln-tRNA_amidoTrfase_suB_CS"/>
</dbReference>